<dbReference type="Pfam" id="PF01590">
    <property type="entry name" value="GAF"/>
    <property type="match status" value="1"/>
</dbReference>
<dbReference type="Proteomes" id="UP001500037">
    <property type="component" value="Unassembled WGS sequence"/>
</dbReference>
<feature type="domain" description="GAF" evidence="2">
    <location>
        <begin position="123"/>
        <end position="220"/>
    </location>
</feature>
<evidence type="ECO:0000256" key="1">
    <source>
        <dbReference type="SAM" id="MobiDB-lite"/>
    </source>
</evidence>
<name>A0ABP4DRI9_9ACTN</name>
<evidence type="ECO:0000259" key="2">
    <source>
        <dbReference type="Pfam" id="PF01590"/>
    </source>
</evidence>
<comment type="caution">
    <text evidence="3">The sequence shown here is derived from an EMBL/GenBank/DDBJ whole genome shotgun (WGS) entry which is preliminary data.</text>
</comment>
<keyword evidence="4" id="KW-1185">Reference proteome</keyword>
<protein>
    <recommendedName>
        <fullName evidence="2">GAF domain-containing protein</fullName>
    </recommendedName>
</protein>
<reference evidence="4" key="1">
    <citation type="journal article" date="2019" name="Int. J. Syst. Evol. Microbiol.">
        <title>The Global Catalogue of Microorganisms (GCM) 10K type strain sequencing project: providing services to taxonomists for standard genome sequencing and annotation.</title>
        <authorList>
            <consortium name="The Broad Institute Genomics Platform"/>
            <consortium name="The Broad Institute Genome Sequencing Center for Infectious Disease"/>
            <person name="Wu L."/>
            <person name="Ma J."/>
        </authorList>
    </citation>
    <scope>NUCLEOTIDE SEQUENCE [LARGE SCALE GENOMIC DNA]</scope>
    <source>
        <strain evidence="4">JCM 13004</strain>
    </source>
</reference>
<feature type="compositionally biased region" description="Low complexity" evidence="1">
    <location>
        <begin position="530"/>
        <end position="557"/>
    </location>
</feature>
<gene>
    <name evidence="3" type="ORF">GCM10009665_76750</name>
</gene>
<dbReference type="EMBL" id="BAAALF010000330">
    <property type="protein sequence ID" value="GAA1069409.1"/>
    <property type="molecule type" value="Genomic_DNA"/>
</dbReference>
<evidence type="ECO:0000313" key="4">
    <source>
        <dbReference type="Proteomes" id="UP001500037"/>
    </source>
</evidence>
<feature type="compositionally biased region" description="Basic and acidic residues" evidence="1">
    <location>
        <begin position="485"/>
        <end position="513"/>
    </location>
</feature>
<feature type="region of interest" description="Disordered" evidence="1">
    <location>
        <begin position="571"/>
        <end position="593"/>
    </location>
</feature>
<evidence type="ECO:0000313" key="3">
    <source>
        <dbReference type="EMBL" id="GAA1069409.1"/>
    </source>
</evidence>
<dbReference type="InterPro" id="IPR029016">
    <property type="entry name" value="GAF-like_dom_sf"/>
</dbReference>
<proteinExistence type="predicted"/>
<sequence>MRETARETAHLGRTDEVSLRATAELARTHEQVVTGEVPRQPPRPEIGDSWERLRRIGLDPERGRAPEHLSTAEVEYRRRASGLDAVMPALRSALLDPVADLPLILAIADAQGTLLWHEGPRHLRRSGDLIGFMTGGHWGEEAVGTNGIGTVARTGRPLRVHSSEHYVRNQHAWTCVGAPVRDPRTGRVAGVVDLSGPARGVHPQLLALAVTAARLAETELRAAQLESLHRLRTVAAPVLAQSSRPALVVDRDGWTAATAGLPPVSRLRLPADGWGSASVHWLPSLGECEVEPLADGWLVRPLTGSPQAVSEQSAGARLVLDLSSADRPELSVRGGAGSWSHALSPRHAELLLLLATHQAGRTAAQLAEGLFGDPTRTVTVRAELSRLRRYLGGLLEHRPYRFAETVQVEVVRPSDPYQLLAASSAPGIRRLRTLLDSGGVLLPGCRTAGPGRGAEPVRGADAVPRGTAEGLGRTDATGRGGGGDGRGEGSDRRGRGSRGEGGEGDADADRRPIELLTPQLLARQVPSPRQPARAPGGQGRAAGTANSPGAGGATAPAAGAVAAPLTVAPLTVPPLTVPPLTSAAPGPAGYPTG</sequence>
<feature type="region of interest" description="Disordered" evidence="1">
    <location>
        <begin position="446"/>
        <end position="557"/>
    </location>
</feature>
<organism evidence="3 4">
    <name type="scientific">Kitasatospora nipponensis</name>
    <dbReference type="NCBI Taxonomy" id="258049"/>
    <lineage>
        <taxon>Bacteria</taxon>
        <taxon>Bacillati</taxon>
        <taxon>Actinomycetota</taxon>
        <taxon>Actinomycetes</taxon>
        <taxon>Kitasatosporales</taxon>
        <taxon>Streptomycetaceae</taxon>
        <taxon>Kitasatospora</taxon>
    </lineage>
</organism>
<dbReference type="Gene3D" id="3.30.450.40">
    <property type="match status" value="1"/>
</dbReference>
<accession>A0ABP4DRI9</accession>
<dbReference type="InterPro" id="IPR003018">
    <property type="entry name" value="GAF"/>
</dbReference>
<dbReference type="RefSeq" id="WP_344446936.1">
    <property type="nucleotide sequence ID" value="NZ_BAAALF010000330.1"/>
</dbReference>